<dbReference type="InterPro" id="IPR011438">
    <property type="entry name" value="DUF1541"/>
</dbReference>
<evidence type="ECO:0000313" key="5">
    <source>
        <dbReference type="Proteomes" id="UP000187550"/>
    </source>
</evidence>
<sequence>MKGRLKRHGIITAGALALFLAGCQAGEKTEDRGAAGDTDNATTEQSRQEDSSAENGGMDHMMHGGTGEVPEGLKEAGSPAYPVGTKVMMHADHMPGMDGVEATVSGAYETTVYSVSYTPTDGSEPVKDHKWVIHEELENPGDAPLKPGATAVLKADHMPGMEGAEATIDSAQQTTVYMVDFVPEDSDQEVKNHKWVTEDELSAE</sequence>
<dbReference type="Pfam" id="PF07563">
    <property type="entry name" value="DUF1541"/>
    <property type="match status" value="2"/>
</dbReference>
<dbReference type="PROSITE" id="PS51257">
    <property type="entry name" value="PROKAR_LIPOPROTEIN"/>
    <property type="match status" value="1"/>
</dbReference>
<dbReference type="EMBL" id="FTPL01000004">
    <property type="protein sequence ID" value="SIT91108.1"/>
    <property type="molecule type" value="Genomic_DNA"/>
</dbReference>
<evidence type="ECO:0000259" key="3">
    <source>
        <dbReference type="Pfam" id="PF07563"/>
    </source>
</evidence>
<proteinExistence type="predicted"/>
<evidence type="ECO:0000256" key="1">
    <source>
        <dbReference type="SAM" id="MobiDB-lite"/>
    </source>
</evidence>
<keyword evidence="2" id="KW-0732">Signal</keyword>
<evidence type="ECO:0000256" key="2">
    <source>
        <dbReference type="SAM" id="SignalP"/>
    </source>
</evidence>
<feature type="domain" description="DUF1541" evidence="3">
    <location>
        <begin position="83"/>
        <end position="134"/>
    </location>
</feature>
<feature type="region of interest" description="Disordered" evidence="1">
    <location>
        <begin position="28"/>
        <end position="70"/>
    </location>
</feature>
<name>A0A1U7PQB7_9BACI</name>
<feature type="signal peptide" evidence="2">
    <location>
        <begin position="1"/>
        <end position="25"/>
    </location>
</feature>
<accession>A0A1U7PQB7</accession>
<dbReference type="AlphaFoldDB" id="A0A1U7PQB7"/>
<dbReference type="STRING" id="550447.SAMN05428946_2594"/>
<reference evidence="5" key="1">
    <citation type="submission" date="2017-01" db="EMBL/GenBank/DDBJ databases">
        <authorList>
            <person name="Varghese N."/>
            <person name="Submissions S."/>
        </authorList>
    </citation>
    <scope>NUCLEOTIDE SEQUENCE [LARGE SCALE GENOMIC DNA]</scope>
    <source>
        <strain evidence="5">MNA4</strain>
    </source>
</reference>
<organism evidence="4 5">
    <name type="scientific">Edaphobacillus lindanitolerans</name>
    <dbReference type="NCBI Taxonomy" id="550447"/>
    <lineage>
        <taxon>Bacteria</taxon>
        <taxon>Bacillati</taxon>
        <taxon>Bacillota</taxon>
        <taxon>Bacilli</taxon>
        <taxon>Bacillales</taxon>
        <taxon>Bacillaceae</taxon>
        <taxon>Edaphobacillus</taxon>
    </lineage>
</organism>
<dbReference type="RefSeq" id="WP_076759441.1">
    <property type="nucleotide sequence ID" value="NZ_FTPL01000004.1"/>
</dbReference>
<evidence type="ECO:0000313" key="4">
    <source>
        <dbReference type="EMBL" id="SIT91108.1"/>
    </source>
</evidence>
<protein>
    <recommendedName>
        <fullName evidence="3">DUF1541 domain-containing protein</fullName>
    </recommendedName>
</protein>
<gene>
    <name evidence="4" type="ORF">SAMN05428946_2594</name>
</gene>
<keyword evidence="5" id="KW-1185">Reference proteome</keyword>
<dbReference type="Proteomes" id="UP000187550">
    <property type="component" value="Unassembled WGS sequence"/>
</dbReference>
<feature type="chain" id="PRO_5012165612" description="DUF1541 domain-containing protein" evidence="2">
    <location>
        <begin position="26"/>
        <end position="204"/>
    </location>
</feature>
<dbReference type="Gene3D" id="2.30.30.1210">
    <property type="entry name" value="Domain of unknown function DUF1541"/>
    <property type="match status" value="1"/>
</dbReference>
<feature type="domain" description="DUF1541" evidence="3">
    <location>
        <begin position="147"/>
        <end position="198"/>
    </location>
</feature>